<name>A0A1Y5S130_9RHOB</name>
<sequence length="291" mass="33266">MTRIETYDDPAAFERSTASFDKGPVGILLVEDEVEAQSSLDHMARIGFRSIVAMGPEAISLTPPDGTHMLRVGWRNAQRGAVPAAVNAVARKGPGLWMHYCFNAEYLYFPFCETRSVGEMLTFHTEERRDSMLTYVVDLYSDDLRGVGPVSRERAHLDASGYFAEARPDPANHGHPMERQLNFHGGLRWRFEEHVPPQRRRIDRIGLFRAVHRVDLRDDHTFSAPEYNTYACPWHHNLTASICSFRAAKALMRNAGSRDAIDTFMWHRSVPFEWDSQQLLDLGLMEPGQWF</sequence>
<dbReference type="STRING" id="315423.SAMN04488020_10238"/>
<organism evidence="1 2">
    <name type="scientific">Palleronia marisminoris</name>
    <dbReference type="NCBI Taxonomy" id="315423"/>
    <lineage>
        <taxon>Bacteria</taxon>
        <taxon>Pseudomonadati</taxon>
        <taxon>Pseudomonadota</taxon>
        <taxon>Alphaproteobacteria</taxon>
        <taxon>Rhodobacterales</taxon>
        <taxon>Roseobacteraceae</taxon>
        <taxon>Palleronia</taxon>
    </lineage>
</organism>
<evidence type="ECO:0000313" key="2">
    <source>
        <dbReference type="Proteomes" id="UP000193870"/>
    </source>
</evidence>
<gene>
    <name evidence="1" type="ORF">PAM7066_01243</name>
</gene>
<dbReference type="EMBL" id="FWFV01000002">
    <property type="protein sequence ID" value="SLN29931.1"/>
    <property type="molecule type" value="Genomic_DNA"/>
</dbReference>
<keyword evidence="2" id="KW-1185">Reference proteome</keyword>
<reference evidence="1 2" key="1">
    <citation type="submission" date="2017-03" db="EMBL/GenBank/DDBJ databases">
        <authorList>
            <person name="Afonso C.L."/>
            <person name="Miller P.J."/>
            <person name="Scott M.A."/>
            <person name="Spackman E."/>
            <person name="Goraichik I."/>
            <person name="Dimitrov K.M."/>
            <person name="Suarez D.L."/>
            <person name="Swayne D.E."/>
        </authorList>
    </citation>
    <scope>NUCLEOTIDE SEQUENCE [LARGE SCALE GENOMIC DNA]</scope>
    <source>
        <strain evidence="1 2">CECT 7066</strain>
    </source>
</reference>
<accession>A0A1Y5S130</accession>
<dbReference type="AlphaFoldDB" id="A0A1Y5S130"/>
<protein>
    <recommendedName>
        <fullName evidence="3">Glycosyl transferase family 2</fullName>
    </recommendedName>
</protein>
<evidence type="ECO:0000313" key="1">
    <source>
        <dbReference type="EMBL" id="SLN29931.1"/>
    </source>
</evidence>
<evidence type="ECO:0008006" key="3">
    <source>
        <dbReference type="Google" id="ProtNLM"/>
    </source>
</evidence>
<dbReference type="Proteomes" id="UP000193870">
    <property type="component" value="Unassembled WGS sequence"/>
</dbReference>
<proteinExistence type="predicted"/>